<feature type="transmembrane region" description="Helical" evidence="1">
    <location>
        <begin position="38"/>
        <end position="61"/>
    </location>
</feature>
<dbReference type="RefSeq" id="WP_349181920.1">
    <property type="nucleotide sequence ID" value="NZ_JBBNGS010000005.1"/>
</dbReference>
<feature type="transmembrane region" description="Helical" evidence="1">
    <location>
        <begin position="67"/>
        <end position="85"/>
    </location>
</feature>
<keyword evidence="1" id="KW-0812">Transmembrane</keyword>
<dbReference type="Pfam" id="PF18186">
    <property type="entry name" value="SLATT_4"/>
    <property type="match status" value="1"/>
</dbReference>
<dbReference type="NCBIfam" id="NF033632">
    <property type="entry name" value="SLATT_4"/>
    <property type="match status" value="1"/>
</dbReference>
<evidence type="ECO:0000313" key="4">
    <source>
        <dbReference type="Proteomes" id="UP001478817"/>
    </source>
</evidence>
<name>A0ABV1IEU7_9ACTN</name>
<sequence length="187" mass="21138">MDRSDFRERLRGQIEESYGKLSYTYQTQQEAATLKRMLANGISICQILLTAASTCGVISVFFSQVGLVTAIASITSASSLGLNLYTRGSKLPEKAEEHVRCANRLWAVLQDYESLLTDFDDLEVGEIRRCRDLLIEKQAEIYAEAPRTSNWAYKKARKRLKNGHQSFEPEEIDKLLPSGLRSHACEE</sequence>
<proteinExistence type="predicted"/>
<reference evidence="3 4" key="1">
    <citation type="submission" date="2024-04" db="EMBL/GenBank/DDBJ databases">
        <title>Human intestinal bacterial collection.</title>
        <authorList>
            <person name="Pauvert C."/>
            <person name="Hitch T.C.A."/>
            <person name="Clavel T."/>
        </authorList>
    </citation>
    <scope>NUCLEOTIDE SEQUENCE [LARGE SCALE GENOMIC DNA]</scope>
    <source>
        <strain evidence="3 4">CLA-AA-H197</strain>
    </source>
</reference>
<evidence type="ECO:0000256" key="1">
    <source>
        <dbReference type="SAM" id="Phobius"/>
    </source>
</evidence>
<evidence type="ECO:0000313" key="3">
    <source>
        <dbReference type="EMBL" id="MEQ2637423.1"/>
    </source>
</evidence>
<keyword evidence="1" id="KW-1133">Transmembrane helix</keyword>
<evidence type="ECO:0000259" key="2">
    <source>
        <dbReference type="Pfam" id="PF18186"/>
    </source>
</evidence>
<dbReference type="EMBL" id="JBBNGS010000005">
    <property type="protein sequence ID" value="MEQ2637423.1"/>
    <property type="molecule type" value="Genomic_DNA"/>
</dbReference>
<gene>
    <name evidence="3" type="ORF">AAAT05_03610</name>
</gene>
<accession>A0ABV1IEU7</accession>
<dbReference type="InterPro" id="IPR040811">
    <property type="entry name" value="SLATT_4"/>
</dbReference>
<protein>
    <submittedName>
        <fullName evidence="3">SLATT domain-containing protein</fullName>
    </submittedName>
</protein>
<dbReference type="Proteomes" id="UP001478817">
    <property type="component" value="Unassembled WGS sequence"/>
</dbReference>
<keyword evidence="1" id="KW-0472">Membrane</keyword>
<keyword evidence="4" id="KW-1185">Reference proteome</keyword>
<organism evidence="3 4">
    <name type="scientific">Paratractidigestivibacter faecalis</name>
    <dbReference type="NCBI Taxonomy" id="2292441"/>
    <lineage>
        <taxon>Bacteria</taxon>
        <taxon>Bacillati</taxon>
        <taxon>Actinomycetota</taxon>
        <taxon>Coriobacteriia</taxon>
        <taxon>Coriobacteriales</taxon>
        <taxon>Atopobiaceae</taxon>
        <taxon>Paratractidigestivibacter</taxon>
    </lineage>
</organism>
<feature type="domain" description="SMODS and SLOG-associating 2TM effector" evidence="2">
    <location>
        <begin position="10"/>
        <end position="165"/>
    </location>
</feature>
<comment type="caution">
    <text evidence="3">The sequence shown here is derived from an EMBL/GenBank/DDBJ whole genome shotgun (WGS) entry which is preliminary data.</text>
</comment>